<keyword evidence="3" id="KW-1185">Reference proteome</keyword>
<gene>
    <name evidence="2" type="ORF">Q766_03305</name>
</gene>
<evidence type="ECO:0000313" key="3">
    <source>
        <dbReference type="Proteomes" id="UP000030111"/>
    </source>
</evidence>
<accession>A0A0A2MR47</accession>
<dbReference type="AlphaFoldDB" id="A0A0A2MR47"/>
<dbReference type="STRING" id="1121898.GCA_000422725_01131"/>
<dbReference type="Proteomes" id="UP000030111">
    <property type="component" value="Unassembled WGS sequence"/>
</dbReference>
<dbReference type="EMBL" id="JRLY01000001">
    <property type="protein sequence ID" value="KGO95137.1"/>
    <property type="molecule type" value="Genomic_DNA"/>
</dbReference>
<dbReference type="RefSeq" id="WP_026992515.1">
    <property type="nucleotide sequence ID" value="NZ_JRLY01000001.1"/>
</dbReference>
<keyword evidence="1" id="KW-0732">Signal</keyword>
<organism evidence="2 3">
    <name type="scientific">Flavobacterium subsaxonicum WB 4.1-42 = DSM 21790</name>
    <dbReference type="NCBI Taxonomy" id="1121898"/>
    <lineage>
        <taxon>Bacteria</taxon>
        <taxon>Pseudomonadati</taxon>
        <taxon>Bacteroidota</taxon>
        <taxon>Flavobacteriia</taxon>
        <taxon>Flavobacteriales</taxon>
        <taxon>Flavobacteriaceae</taxon>
        <taxon>Flavobacterium</taxon>
    </lineage>
</organism>
<sequence>MKNTYLTILILLCLNFANAQTSDSLSTPAADKVQPSENTSKEQKKFGFAVFLKLYYTQPGAIGNNVLSKANEVPMALALSTMLLDMTTFTWLPDMNLQAIMLPMLLLQAT</sequence>
<feature type="signal peptide" evidence="1">
    <location>
        <begin position="1"/>
        <end position="19"/>
    </location>
</feature>
<evidence type="ECO:0000313" key="2">
    <source>
        <dbReference type="EMBL" id="KGO95137.1"/>
    </source>
</evidence>
<protein>
    <submittedName>
        <fullName evidence="2">Uncharacterized protein</fullName>
    </submittedName>
</protein>
<comment type="caution">
    <text evidence="2">The sequence shown here is derived from an EMBL/GenBank/DDBJ whole genome shotgun (WGS) entry which is preliminary data.</text>
</comment>
<feature type="chain" id="PRO_5002003713" evidence="1">
    <location>
        <begin position="20"/>
        <end position="110"/>
    </location>
</feature>
<evidence type="ECO:0000256" key="1">
    <source>
        <dbReference type="SAM" id="SignalP"/>
    </source>
</evidence>
<reference evidence="2 3" key="1">
    <citation type="submission" date="2013-09" db="EMBL/GenBank/DDBJ databases">
        <authorList>
            <person name="Zeng Z."/>
            <person name="Chen C."/>
        </authorList>
    </citation>
    <scope>NUCLEOTIDE SEQUENCE [LARGE SCALE GENOMIC DNA]</scope>
    <source>
        <strain evidence="2 3">WB 4.1-42</strain>
    </source>
</reference>
<name>A0A0A2MR47_9FLAO</name>
<proteinExistence type="predicted"/>